<dbReference type="EMBL" id="CVMV01000019">
    <property type="protein sequence ID" value="CRG93758.1"/>
    <property type="molecule type" value="Genomic_DNA"/>
</dbReference>
<feature type="transmembrane region" description="Helical" evidence="2">
    <location>
        <begin position="702"/>
        <end position="722"/>
    </location>
</feature>
<accession>A0A1J1GMU5</accession>
<feature type="compositionally biased region" description="Polar residues" evidence="1">
    <location>
        <begin position="187"/>
        <end position="203"/>
    </location>
</feature>
<feature type="transmembrane region" description="Helical" evidence="2">
    <location>
        <begin position="748"/>
        <end position="766"/>
    </location>
</feature>
<sequence>MSIDAEITSLNMEIPINYLDVEIPKKTKLDLKDRYNIYFNYHGSAFDDNSENKSNLDNCENMNVNEESHKNIEKESMNNLNINLSENYKKVDEKDDSKFKYMGNELNDNDKILDNEKNDIETMTKEEEKINISEGSEKKLYLPENQNISSENNKENEKMNNLNNHNEMDLYAFNEIEERKKRENENSYSNLNGVDNIEQNVPYNENDETKNNKINVDEEINDNNENIIYNNNIINDNDNNCNSPVEKCEIPENEEQTICSKNDINEYSQNNIELHKIKNKELEKGKKGKNKNKFFSLFKKKAAPNLCFQEKEMNIEVNNKSDAYTNDNTVDKSDINNLNEGDVLEEKKILTINNEYNNKNSEENVLSNNLSNSNAQSSLNVEFIDIHKDKNHYVKNENSEYEINSRYIRDDHIYSIKTDDHIILDLQEHREINFNESGNYNKLNKENKNFAGKTGKKIYSFEKIKSFVSNNTYLKDKKSFIIEKKSKISKEVKYFCFNYSMFLCILLYMLCFSFVLTSLLSDSWKIHEITLKSKNNEKSVLIHIGATTIRRIQKISEKNGDVNLSIDKEQTMESLINNEFCKSIKKSEMENYLVNLASENKLISNSNLKDNEIELTDDNLISALRNPGDVGLLKDEKLIMARKYIFGPTIYNLECKFLEKLKKAGNCHKVLLYAILIFLFISIFLLLYVILKYKVIKNIQGLKYTSFVLVNLALITLISSIFSINREYNIPLCVQNDGSSDICVDGKSIHLIRSTIILIIFSNLFFSKFLNKSHNKNNTIEESIAS</sequence>
<dbReference type="OMA" id="INNEFCK"/>
<protein>
    <recommendedName>
        <fullName evidence="5">CCAAT-box DNA binding protein subunit B</fullName>
    </recommendedName>
</protein>
<feature type="region of interest" description="Disordered" evidence="1">
    <location>
        <begin position="184"/>
        <end position="209"/>
    </location>
</feature>
<dbReference type="RefSeq" id="XP_028526580.1">
    <property type="nucleotide sequence ID" value="XM_028675006.1"/>
</dbReference>
<evidence type="ECO:0000313" key="4">
    <source>
        <dbReference type="Proteomes" id="UP000220797"/>
    </source>
</evidence>
<reference evidence="3" key="1">
    <citation type="submission" date="2015-04" db="EMBL/GenBank/DDBJ databases">
        <authorList>
            <consortium name="Pathogen Informatics"/>
        </authorList>
    </citation>
    <scope>NUCLEOTIDE SEQUENCE [LARGE SCALE GENOMIC DNA]</scope>
    <source>
        <strain evidence="3">8A</strain>
    </source>
</reference>
<name>A0A1J1GMU5_PLAGA</name>
<feature type="compositionally biased region" description="Basic and acidic residues" evidence="1">
    <location>
        <begin position="126"/>
        <end position="141"/>
    </location>
</feature>
<dbReference type="Proteomes" id="UP000220797">
    <property type="component" value="Unassembled WGS sequence"/>
</dbReference>
<keyword evidence="2" id="KW-1133">Transmembrane helix</keyword>
<dbReference type="OrthoDB" id="372824at2759"/>
<evidence type="ECO:0000256" key="1">
    <source>
        <dbReference type="SAM" id="MobiDB-lite"/>
    </source>
</evidence>
<evidence type="ECO:0000256" key="2">
    <source>
        <dbReference type="SAM" id="Phobius"/>
    </source>
</evidence>
<evidence type="ECO:0000313" key="3">
    <source>
        <dbReference type="EMBL" id="CRG93758.1"/>
    </source>
</evidence>
<feature type="transmembrane region" description="Helical" evidence="2">
    <location>
        <begin position="494"/>
        <end position="516"/>
    </location>
</feature>
<keyword evidence="2" id="KW-0812">Transmembrane</keyword>
<keyword evidence="2" id="KW-0472">Membrane</keyword>
<comment type="caution">
    <text evidence="3">The sequence shown here is derived from an EMBL/GenBank/DDBJ whole genome shotgun (WGS) entry which is preliminary data.</text>
</comment>
<dbReference type="AlphaFoldDB" id="A0A1J1GMU5"/>
<evidence type="ECO:0008006" key="5">
    <source>
        <dbReference type="Google" id="ProtNLM"/>
    </source>
</evidence>
<organism evidence="3 4">
    <name type="scientific">Plasmodium gallinaceum</name>
    <dbReference type="NCBI Taxonomy" id="5849"/>
    <lineage>
        <taxon>Eukaryota</taxon>
        <taxon>Sar</taxon>
        <taxon>Alveolata</taxon>
        <taxon>Apicomplexa</taxon>
        <taxon>Aconoidasida</taxon>
        <taxon>Haemosporida</taxon>
        <taxon>Plasmodiidae</taxon>
        <taxon>Plasmodium</taxon>
        <taxon>Plasmodium (Haemamoeba)</taxon>
    </lineage>
</organism>
<dbReference type="VEuPathDB" id="PlasmoDB:PGAL8A_00146400"/>
<dbReference type="GeneID" id="39729988"/>
<proteinExistence type="predicted"/>
<gene>
    <name evidence="3" type="ORF">PGAL8A_00146400</name>
</gene>
<feature type="transmembrane region" description="Helical" evidence="2">
    <location>
        <begin position="670"/>
        <end position="690"/>
    </location>
</feature>
<feature type="region of interest" description="Disordered" evidence="1">
    <location>
        <begin position="126"/>
        <end position="164"/>
    </location>
</feature>
<keyword evidence="4" id="KW-1185">Reference proteome</keyword>